<evidence type="ECO:0000313" key="2">
    <source>
        <dbReference type="Proteomes" id="UP000310754"/>
    </source>
</evidence>
<dbReference type="PANTHER" id="PTHR10285">
    <property type="entry name" value="URIDINE KINASE"/>
    <property type="match status" value="1"/>
</dbReference>
<name>A0A4S3ZSP5_9HYPH</name>
<comment type="caution">
    <text evidence="1">The sequence shown here is derived from an EMBL/GenBank/DDBJ whole genome shotgun (WGS) entry which is preliminary data.</text>
</comment>
<sequence length="211" mass="23160">MTTSISSLLEEIARLAQGASRFMIGIAGPPGAGKSTLSDALRDALIARGETAEILPMDGFHMDNGILEERGLLPRKGAPETFDVRGFLDIVTAVKRGNEEVLVPVFDRSRELAIASARAISPATRFILVEGNYLLLDQAPWNRLAPCFDLTLFVGPPLNVLEQRLRERWVHYGLDDAAIEWKLNGNDLPNGRLVIEKSRSADISVDVIDLK</sequence>
<dbReference type="GO" id="GO:0016787">
    <property type="term" value="F:hydrolase activity"/>
    <property type="evidence" value="ECO:0007669"/>
    <property type="project" value="UniProtKB-KW"/>
</dbReference>
<dbReference type="Pfam" id="PF03308">
    <property type="entry name" value="MeaB"/>
    <property type="match status" value="1"/>
</dbReference>
<dbReference type="EMBL" id="SSOA01000008">
    <property type="protein sequence ID" value="THF48687.1"/>
    <property type="molecule type" value="Genomic_DNA"/>
</dbReference>
<dbReference type="Gene3D" id="3.40.50.300">
    <property type="entry name" value="P-loop containing nucleotide triphosphate hydrolases"/>
    <property type="match status" value="1"/>
</dbReference>
<keyword evidence="2" id="KW-1185">Reference proteome</keyword>
<dbReference type="Proteomes" id="UP000310754">
    <property type="component" value="Unassembled WGS sequence"/>
</dbReference>
<proteinExistence type="predicted"/>
<dbReference type="SUPFAM" id="SSF52540">
    <property type="entry name" value="P-loop containing nucleoside triphosphate hydrolases"/>
    <property type="match status" value="1"/>
</dbReference>
<accession>A0A4S3ZSP5</accession>
<keyword evidence="1" id="KW-0378">Hydrolase</keyword>
<evidence type="ECO:0000313" key="1">
    <source>
        <dbReference type="EMBL" id="THF48687.1"/>
    </source>
</evidence>
<dbReference type="RefSeq" id="WP_190236562.1">
    <property type="nucleotide sequence ID" value="NZ_SSOA01000008.1"/>
</dbReference>
<protein>
    <submittedName>
        <fullName evidence="1">Nucleoside triphosphate hydrolase</fullName>
    </submittedName>
</protein>
<reference evidence="1 2" key="1">
    <citation type="submission" date="2019-04" db="EMBL/GenBank/DDBJ databases">
        <title>Rhizobium terrae sp. nov., isolated from a paddy soil.</title>
        <authorList>
            <person name="Lin S.-Y."/>
            <person name="Hameed A."/>
            <person name="Huang H.-I."/>
            <person name="Young C.-C."/>
        </authorList>
    </citation>
    <scope>NUCLEOTIDE SEQUENCE [LARGE SCALE GENOMIC DNA]</scope>
    <source>
        <strain evidence="1 2">CC-HIH110</strain>
    </source>
</reference>
<dbReference type="NCBIfam" id="NF006746">
    <property type="entry name" value="PRK09270.1-5"/>
    <property type="match status" value="1"/>
</dbReference>
<dbReference type="InterPro" id="IPR027417">
    <property type="entry name" value="P-loop_NTPase"/>
</dbReference>
<organism evidence="1 2">
    <name type="scientific">Allorhizobium terrae</name>
    <dbReference type="NCBI Taxonomy" id="1848972"/>
    <lineage>
        <taxon>Bacteria</taxon>
        <taxon>Pseudomonadati</taxon>
        <taxon>Pseudomonadota</taxon>
        <taxon>Alphaproteobacteria</taxon>
        <taxon>Hyphomicrobiales</taxon>
        <taxon>Rhizobiaceae</taxon>
        <taxon>Rhizobium/Agrobacterium group</taxon>
        <taxon>Allorhizobium</taxon>
    </lineage>
</organism>
<gene>
    <name evidence="1" type="ORF">E6C51_15110</name>
</gene>
<dbReference type="AlphaFoldDB" id="A0A4S3ZSP5"/>